<sequence>MRGVIVTNSVSRNTPPRKERKSTPRLTTLLLLRGSGIAHEMRTESLVRMPSNISFFYVLDTKSPDFPLAIHKTQLCSDGNGSLGGLRNKNVFQCPLWQGISLAMEHWSSATAPVRWNLLSLLRRCLTELTEPYQTFGFAPQSQMWAVKATLLIHFLRGLSTPHASCVFQFDIIRDQTNLRPLDLILFKPIIIGQTAPQVCIEPRAAF</sequence>
<feature type="region of interest" description="Disordered" evidence="1">
    <location>
        <begin position="1"/>
        <end position="23"/>
    </location>
</feature>
<reference evidence="2" key="1">
    <citation type="submission" date="2021-06" db="EMBL/GenBank/DDBJ databases">
        <title>Comparative genomics, transcriptomics and evolutionary studies reveal genomic signatures of adaptation to plant cell wall in hemibiotrophic fungi.</title>
        <authorList>
            <consortium name="DOE Joint Genome Institute"/>
            <person name="Baroncelli R."/>
            <person name="Diaz J.F."/>
            <person name="Benocci T."/>
            <person name="Peng M."/>
            <person name="Battaglia E."/>
            <person name="Haridas S."/>
            <person name="Andreopoulos W."/>
            <person name="Labutti K."/>
            <person name="Pangilinan J."/>
            <person name="Floch G.L."/>
            <person name="Makela M.R."/>
            <person name="Henrissat B."/>
            <person name="Grigoriev I.V."/>
            <person name="Crouch J.A."/>
            <person name="De Vries R.P."/>
            <person name="Sukno S.A."/>
            <person name="Thon M.R."/>
        </authorList>
    </citation>
    <scope>NUCLEOTIDE SEQUENCE</scope>
    <source>
        <strain evidence="2">CBS 193.32</strain>
    </source>
</reference>
<organism evidence="2 3">
    <name type="scientific">Colletotrichum godetiae</name>
    <dbReference type="NCBI Taxonomy" id="1209918"/>
    <lineage>
        <taxon>Eukaryota</taxon>
        <taxon>Fungi</taxon>
        <taxon>Dikarya</taxon>
        <taxon>Ascomycota</taxon>
        <taxon>Pezizomycotina</taxon>
        <taxon>Sordariomycetes</taxon>
        <taxon>Hypocreomycetidae</taxon>
        <taxon>Glomerellales</taxon>
        <taxon>Glomerellaceae</taxon>
        <taxon>Colletotrichum</taxon>
        <taxon>Colletotrichum acutatum species complex</taxon>
    </lineage>
</organism>
<gene>
    <name evidence="2" type="ORF">BDP55DRAFT_4681</name>
</gene>
<feature type="compositionally biased region" description="Polar residues" evidence="1">
    <location>
        <begin position="1"/>
        <end position="14"/>
    </location>
</feature>
<keyword evidence="3" id="KW-1185">Reference proteome</keyword>
<dbReference type="Proteomes" id="UP001224890">
    <property type="component" value="Unassembled WGS sequence"/>
</dbReference>
<accession>A0AAJ0B032</accession>
<evidence type="ECO:0000313" key="3">
    <source>
        <dbReference type="Proteomes" id="UP001224890"/>
    </source>
</evidence>
<evidence type="ECO:0000256" key="1">
    <source>
        <dbReference type="SAM" id="MobiDB-lite"/>
    </source>
</evidence>
<name>A0AAJ0B032_9PEZI</name>
<dbReference type="EMBL" id="JAHMHR010000001">
    <property type="protein sequence ID" value="KAK1700978.1"/>
    <property type="molecule type" value="Genomic_DNA"/>
</dbReference>
<dbReference type="AlphaFoldDB" id="A0AAJ0B032"/>
<proteinExistence type="predicted"/>
<protein>
    <submittedName>
        <fullName evidence="2">Uncharacterized protein</fullName>
    </submittedName>
</protein>
<evidence type="ECO:0000313" key="2">
    <source>
        <dbReference type="EMBL" id="KAK1700978.1"/>
    </source>
</evidence>
<comment type="caution">
    <text evidence="2">The sequence shown here is derived from an EMBL/GenBank/DDBJ whole genome shotgun (WGS) entry which is preliminary data.</text>
</comment>
<dbReference type="RefSeq" id="XP_060436733.1">
    <property type="nucleotide sequence ID" value="XM_060567621.1"/>
</dbReference>
<dbReference type="GeneID" id="85452147"/>